<dbReference type="Proteomes" id="UP000262878">
    <property type="component" value="Unassembled WGS sequence"/>
</dbReference>
<gene>
    <name evidence="4" type="ORF">DCR58_02345</name>
</gene>
<protein>
    <recommendedName>
        <fullName evidence="2">Luciferase-like monooxygenase</fullName>
    </recommendedName>
</protein>
<dbReference type="Gene3D" id="3.20.20.30">
    <property type="entry name" value="Luciferase-like domain"/>
    <property type="match status" value="1"/>
</dbReference>
<feature type="domain" description="Luciferase-like" evidence="3">
    <location>
        <begin position="7"/>
        <end position="297"/>
    </location>
</feature>
<dbReference type="FunFam" id="3.20.20.30:FF:000002">
    <property type="entry name" value="LLM class flavin-dependent oxidoreductase"/>
    <property type="match status" value="1"/>
</dbReference>
<dbReference type="GO" id="GO:0005829">
    <property type="term" value="C:cytosol"/>
    <property type="evidence" value="ECO:0007669"/>
    <property type="project" value="TreeGrafter"/>
</dbReference>
<dbReference type="InterPro" id="IPR019949">
    <property type="entry name" value="CmoO-like"/>
</dbReference>
<evidence type="ECO:0000313" key="5">
    <source>
        <dbReference type="Proteomes" id="UP000262878"/>
    </source>
</evidence>
<dbReference type="STRING" id="314276.OS145_01392"/>
<comment type="similarity">
    <text evidence="1">To bacterial alkanal monooxygenase alpha and beta chains.</text>
</comment>
<dbReference type="InterPro" id="IPR050766">
    <property type="entry name" value="Bact_Lucif_Oxidored"/>
</dbReference>
<organism evidence="4 5">
    <name type="scientific">Idiomarina baltica</name>
    <dbReference type="NCBI Taxonomy" id="190892"/>
    <lineage>
        <taxon>Bacteria</taxon>
        <taxon>Pseudomonadati</taxon>
        <taxon>Pseudomonadota</taxon>
        <taxon>Gammaproteobacteria</taxon>
        <taxon>Alteromonadales</taxon>
        <taxon>Idiomarinaceae</taxon>
        <taxon>Idiomarina</taxon>
    </lineage>
</organism>
<evidence type="ECO:0000256" key="1">
    <source>
        <dbReference type="ARBA" id="ARBA00007789"/>
    </source>
</evidence>
<evidence type="ECO:0000313" key="4">
    <source>
        <dbReference type="EMBL" id="HAR55608.1"/>
    </source>
</evidence>
<dbReference type="PANTHER" id="PTHR30137">
    <property type="entry name" value="LUCIFERASE-LIKE MONOOXYGENASE"/>
    <property type="match status" value="1"/>
</dbReference>
<dbReference type="GO" id="GO:0016705">
    <property type="term" value="F:oxidoreductase activity, acting on paired donors, with incorporation or reduction of molecular oxygen"/>
    <property type="evidence" value="ECO:0007669"/>
    <property type="project" value="InterPro"/>
</dbReference>
<reference evidence="4 5" key="1">
    <citation type="journal article" date="2018" name="Nat. Biotechnol.">
        <title>A standardized bacterial taxonomy based on genome phylogeny substantially revises the tree of life.</title>
        <authorList>
            <person name="Parks D.H."/>
            <person name="Chuvochina M."/>
            <person name="Waite D.W."/>
            <person name="Rinke C."/>
            <person name="Skarshewski A."/>
            <person name="Chaumeil P.A."/>
            <person name="Hugenholtz P."/>
        </authorList>
    </citation>
    <scope>NUCLEOTIDE SEQUENCE [LARGE SCALE GENOMIC DNA]</scope>
    <source>
        <strain evidence="4">UBA9360</strain>
    </source>
</reference>
<name>A0A348WM46_9GAMM</name>
<dbReference type="NCBIfam" id="TIGR03558">
    <property type="entry name" value="oxido_grp_1"/>
    <property type="match status" value="1"/>
</dbReference>
<proteinExistence type="predicted"/>
<dbReference type="InterPro" id="IPR036661">
    <property type="entry name" value="Luciferase-like_sf"/>
</dbReference>
<dbReference type="InterPro" id="IPR011251">
    <property type="entry name" value="Luciferase-like_dom"/>
</dbReference>
<evidence type="ECO:0000259" key="3">
    <source>
        <dbReference type="Pfam" id="PF00296"/>
    </source>
</evidence>
<sequence length="327" mass="36010">MPQVSILDLAPVPESGTVAESLKNAVSIAQAAERWGYHRYWMAEHHNMTGIASAATAIVLGHIASRTQHIRVGSAGIMLPNHPPYIVAEQFGTLDALYPNRVDLGLGRAPGTDGQTLRALRRSPNDAEQFPNDVQELLGYLAEAEDTDTIKAIPGFQQNIPVWILGSSTFGAQLAARLGLPYAFASHFAPDHLSHALTLYRKQFKPSRYLDKPYAAAALNLFAADTDRHARRMMTSMQQQFINLRRGMPGRMQPPVEDIKAIADPYELAAVNHALNFTAVGTKDTVARHLTQFIEQTEVDELILTCNAYDISDRLNSFKIGAEILLN</sequence>
<evidence type="ECO:0000256" key="2">
    <source>
        <dbReference type="ARBA" id="ARBA00074555"/>
    </source>
</evidence>
<dbReference type="Pfam" id="PF00296">
    <property type="entry name" value="Bac_luciferase"/>
    <property type="match status" value="1"/>
</dbReference>
<dbReference type="PANTHER" id="PTHR30137:SF6">
    <property type="entry name" value="LUCIFERASE-LIKE MONOOXYGENASE"/>
    <property type="match status" value="1"/>
</dbReference>
<comment type="caution">
    <text evidence="4">The sequence shown here is derived from an EMBL/GenBank/DDBJ whole genome shotgun (WGS) entry which is preliminary data.</text>
</comment>
<dbReference type="AlphaFoldDB" id="A0A348WM46"/>
<dbReference type="SUPFAM" id="SSF51679">
    <property type="entry name" value="Bacterial luciferase-like"/>
    <property type="match status" value="1"/>
</dbReference>
<dbReference type="EMBL" id="DMUP01000048">
    <property type="protein sequence ID" value="HAR55608.1"/>
    <property type="molecule type" value="Genomic_DNA"/>
</dbReference>
<accession>A0A348WM46</accession>